<evidence type="ECO:0000313" key="3">
    <source>
        <dbReference type="EMBL" id="MBJ7543407.1"/>
    </source>
</evidence>
<feature type="signal peptide" evidence="2">
    <location>
        <begin position="1"/>
        <end position="20"/>
    </location>
</feature>
<comment type="caution">
    <text evidence="3">The sequence shown here is derived from an EMBL/GenBank/DDBJ whole genome shotgun (WGS) entry which is preliminary data.</text>
</comment>
<feature type="chain" id="PRO_5034688849" evidence="2">
    <location>
        <begin position="21"/>
        <end position="242"/>
    </location>
</feature>
<dbReference type="Pfam" id="PF03922">
    <property type="entry name" value="OmpW"/>
    <property type="match status" value="1"/>
</dbReference>
<organism evidence="3 4">
    <name type="scientific">Rhodomicrobium udaipurense</name>
    <dbReference type="NCBI Taxonomy" id="1202716"/>
    <lineage>
        <taxon>Bacteria</taxon>
        <taxon>Pseudomonadati</taxon>
        <taxon>Pseudomonadota</taxon>
        <taxon>Alphaproteobacteria</taxon>
        <taxon>Hyphomicrobiales</taxon>
        <taxon>Hyphomicrobiaceae</taxon>
        <taxon>Rhodomicrobium</taxon>
    </lineage>
</organism>
<gene>
    <name evidence="3" type="ORF">JDN41_07535</name>
</gene>
<dbReference type="RefSeq" id="WP_037239022.1">
    <property type="nucleotide sequence ID" value="NZ_JAEMUK010000014.1"/>
</dbReference>
<accession>A0A8I1GAA0</accession>
<dbReference type="PANTHER" id="PTHR36920:SF1">
    <property type="entry name" value="OUTER MEMBRANE PROTEIN W"/>
    <property type="match status" value="1"/>
</dbReference>
<keyword evidence="4" id="KW-1185">Reference proteome</keyword>
<dbReference type="EMBL" id="JAEMUK010000014">
    <property type="protein sequence ID" value="MBJ7543407.1"/>
    <property type="molecule type" value="Genomic_DNA"/>
</dbReference>
<dbReference type="InterPro" id="IPR005618">
    <property type="entry name" value="OMPW"/>
</dbReference>
<keyword evidence="2" id="KW-0732">Signal</keyword>
<comment type="similarity">
    <text evidence="1">Belongs to the OmpW/AlkL family.</text>
</comment>
<reference evidence="3 4" key="1">
    <citation type="submission" date="2020-12" db="EMBL/GenBank/DDBJ databases">
        <title>Revised draft genomes of Rhodomicrobium vannielii ATCC 17100 and Rhodomicrobium udaipurense JA643.</title>
        <authorList>
            <person name="Conners E.M."/>
            <person name="Davenport E.J."/>
            <person name="Bose A."/>
        </authorList>
    </citation>
    <scope>NUCLEOTIDE SEQUENCE [LARGE SCALE GENOMIC DNA]</scope>
    <source>
        <strain evidence="3 4">JA643</strain>
    </source>
</reference>
<evidence type="ECO:0000313" key="4">
    <source>
        <dbReference type="Proteomes" id="UP000623250"/>
    </source>
</evidence>
<dbReference type="Gene3D" id="2.40.160.20">
    <property type="match status" value="1"/>
</dbReference>
<dbReference type="InterPro" id="IPR011250">
    <property type="entry name" value="OMP/PagP_B-barrel"/>
</dbReference>
<dbReference type="PANTHER" id="PTHR36920">
    <property type="match status" value="1"/>
</dbReference>
<dbReference type="GO" id="GO:0019867">
    <property type="term" value="C:outer membrane"/>
    <property type="evidence" value="ECO:0007669"/>
    <property type="project" value="InterPro"/>
</dbReference>
<evidence type="ECO:0000256" key="2">
    <source>
        <dbReference type="SAM" id="SignalP"/>
    </source>
</evidence>
<evidence type="ECO:0000256" key="1">
    <source>
        <dbReference type="ARBA" id="ARBA00009330"/>
    </source>
</evidence>
<name>A0A8I1GAA0_9HYPH</name>
<dbReference type="SUPFAM" id="SSF56925">
    <property type="entry name" value="OMPA-like"/>
    <property type="match status" value="1"/>
</dbReference>
<dbReference type="Proteomes" id="UP000623250">
    <property type="component" value="Unassembled WGS sequence"/>
</dbReference>
<dbReference type="AlphaFoldDB" id="A0A8I1GAA0"/>
<protein>
    <submittedName>
        <fullName evidence="3">OmpW family protein</fullName>
    </submittedName>
</protein>
<dbReference type="GO" id="GO:0055085">
    <property type="term" value="P:transmembrane transport"/>
    <property type="evidence" value="ECO:0007669"/>
    <property type="project" value="TreeGrafter"/>
</dbReference>
<proteinExistence type="inferred from homology"/>
<sequence>MKNIAYAAVAGVMAMGGANAADLYGAGGYKDAPVVVESWTNPGDIFVRARGLAVIPQYNSKDWVIGGGRSSTADLSISTSGIPELDITYFLTKNIAVEVIAGVTPHTIDAKGDIRSLGNIADVWLLPPTVTLQYHLDTGTAFKPYAGVGVNYTVFFGEDEGSNFKDLKLDNAWGLALQAGFDYKLSGNWFLNFDFKYLFLDTDASVRLKGSDTLVRTKVDIDPIIVGAGIGYKFGSSYVPLK</sequence>